<keyword evidence="2" id="KW-1185">Reference proteome</keyword>
<evidence type="ECO:0000313" key="2">
    <source>
        <dbReference type="Proteomes" id="UP000254258"/>
    </source>
</evidence>
<evidence type="ECO:0000313" key="1">
    <source>
        <dbReference type="EMBL" id="RDS81721.1"/>
    </source>
</evidence>
<dbReference type="InterPro" id="IPR011250">
    <property type="entry name" value="OMP/PagP_B-barrel"/>
</dbReference>
<proteinExistence type="predicted"/>
<dbReference type="Gene3D" id="2.40.160.20">
    <property type="match status" value="1"/>
</dbReference>
<dbReference type="SUPFAM" id="SSF56935">
    <property type="entry name" value="Porins"/>
    <property type="match status" value="1"/>
</dbReference>
<dbReference type="InterPro" id="IPR032638">
    <property type="entry name" value="Porin_5"/>
</dbReference>
<gene>
    <name evidence="1" type="ORF">DWU98_10920</name>
</gene>
<accession>A0A370X0C5</accession>
<dbReference type="SUPFAM" id="SSF56925">
    <property type="entry name" value="OMPA-like"/>
    <property type="match status" value="1"/>
</dbReference>
<dbReference type="EMBL" id="QRBE01000005">
    <property type="protein sequence ID" value="RDS81721.1"/>
    <property type="molecule type" value="Genomic_DNA"/>
</dbReference>
<protein>
    <recommendedName>
        <fullName evidence="3">Porin</fullName>
    </recommendedName>
</protein>
<dbReference type="Proteomes" id="UP000254258">
    <property type="component" value="Unassembled WGS sequence"/>
</dbReference>
<organism evidence="1 2">
    <name type="scientific">Dyella monticola</name>
    <dbReference type="NCBI Taxonomy" id="1927958"/>
    <lineage>
        <taxon>Bacteria</taxon>
        <taxon>Pseudomonadati</taxon>
        <taxon>Pseudomonadota</taxon>
        <taxon>Gammaproteobacteria</taxon>
        <taxon>Lysobacterales</taxon>
        <taxon>Rhodanobacteraceae</taxon>
        <taxon>Dyella</taxon>
    </lineage>
</organism>
<dbReference type="AlphaFoldDB" id="A0A370X0C5"/>
<dbReference type="Pfam" id="PF16930">
    <property type="entry name" value="Porin_5"/>
    <property type="match status" value="1"/>
</dbReference>
<sequence>MENVMKSRIAAALGSHSCAQEWAGSGASRQVRQALSLSRARRTMLCIAIGVLLGAQGAGAYAQDAGTSAASPSTNATINLIRLMVKKGLITQGEADGLLKQADDEAMQARQAAAPAAAPADGAQPGDVRAVYVPQNVRDQIRDQVKQEVIAQAKSEHWAEPNALPDWLDRISWFGDVHVRDESWYYSHNNSPYFIDYGTLNRTGPYDINSLTQGVTPPIFDSTQNRLNMVRLQAHIGMNVKLGDTVAAGVRIGSGGDNNPVSTTQTLGGGLIKKDIWLDQAWVRWQPASSYSITAGRMPPPFMVTDLIYSTELNFDGVATHGELPFSDDLGAFATAGGFPIQYTSTDAPEQAFGDDKANNGDKWLWAAQLGFKWQFANDATWKVALAYYYFDHMQGQLSAPCAIYTGIDYCSTDSTAPDYMQKGNTVFLLRDIVPDPSSPDNYAQPQFVGLSYNYHIADLVNKVDFKIGETPMELQAEYERNMAYHEQAAFDRYPDGLGQPVNNYQSGTTAGTNGPYKSGPVGWLVRGILGTPQPMALNEWNIALGYKYLQPDAMLDGLTDQNFHLGGTNAKGFILTADYGIAPRTWLSARYYGAKQVYGPPFTIDVVQFEISTKF</sequence>
<comment type="caution">
    <text evidence="1">The sequence shown here is derived from an EMBL/GenBank/DDBJ whole genome shotgun (WGS) entry which is preliminary data.</text>
</comment>
<name>A0A370X0C5_9GAMM</name>
<reference evidence="1 2" key="1">
    <citation type="submission" date="2018-07" db="EMBL/GenBank/DDBJ databases">
        <title>Dyella monticola sp. nov. and Dyella psychrodurans sp. nov. isolated from monsoon evergreen broad-leaved forest soil of Dinghu Mountain, China.</title>
        <authorList>
            <person name="Gao Z."/>
            <person name="Qiu L."/>
        </authorList>
    </citation>
    <scope>NUCLEOTIDE SEQUENCE [LARGE SCALE GENOMIC DNA]</scope>
    <source>
        <strain evidence="1 2">4G-K06</strain>
    </source>
</reference>
<evidence type="ECO:0008006" key="3">
    <source>
        <dbReference type="Google" id="ProtNLM"/>
    </source>
</evidence>